<keyword evidence="17" id="KW-0675">Receptor</keyword>
<dbReference type="PROSITE" id="PS50011">
    <property type="entry name" value="PROTEIN_KINASE_DOM"/>
    <property type="match status" value="1"/>
</dbReference>
<protein>
    <recommendedName>
        <fullName evidence="21">Protein kinase domain-containing protein</fullName>
    </recommendedName>
</protein>
<keyword evidence="18" id="KW-0325">Glycoprotein</keyword>
<keyword evidence="15 19" id="KW-1133">Transmembrane helix</keyword>
<dbReference type="InterPro" id="IPR013210">
    <property type="entry name" value="LRR_N_plant-typ"/>
</dbReference>
<dbReference type="Pfam" id="PF23598">
    <property type="entry name" value="LRR_14"/>
    <property type="match status" value="1"/>
</dbReference>
<dbReference type="FunFam" id="3.30.200.20:FF:000530">
    <property type="entry name" value="receptor protein-tyrosine kinase CEPR1"/>
    <property type="match status" value="1"/>
</dbReference>
<keyword evidence="6" id="KW-0597">Phosphoprotein</keyword>
<evidence type="ECO:0000313" key="23">
    <source>
        <dbReference type="Proteomes" id="UP000077755"/>
    </source>
</evidence>
<evidence type="ECO:0000256" key="5">
    <source>
        <dbReference type="ARBA" id="ARBA00022527"/>
    </source>
</evidence>
<dbReference type="FunFam" id="3.80.10.10:FF:000330">
    <property type="entry name" value="Receptor protein-tyrosine kinase CEPR1"/>
    <property type="match status" value="1"/>
</dbReference>
<evidence type="ECO:0000256" key="14">
    <source>
        <dbReference type="ARBA" id="ARBA00022840"/>
    </source>
</evidence>
<evidence type="ECO:0000256" key="11">
    <source>
        <dbReference type="ARBA" id="ARBA00022737"/>
    </source>
</evidence>
<keyword evidence="8" id="KW-0808">Transferase</keyword>
<feature type="transmembrane region" description="Helical" evidence="19">
    <location>
        <begin position="585"/>
        <end position="604"/>
    </location>
</feature>
<evidence type="ECO:0000256" key="9">
    <source>
        <dbReference type="ARBA" id="ARBA00022692"/>
    </source>
</evidence>
<feature type="signal peptide" evidence="20">
    <location>
        <begin position="1"/>
        <end position="24"/>
    </location>
</feature>
<keyword evidence="5" id="KW-0723">Serine/threonine-protein kinase</keyword>
<keyword evidence="13" id="KW-0418">Kinase</keyword>
<keyword evidence="9 19" id="KW-0812">Transmembrane</keyword>
<dbReference type="InterPro" id="IPR055414">
    <property type="entry name" value="LRR_R13L4/SHOC2-like"/>
</dbReference>
<keyword evidence="7" id="KW-0433">Leucine-rich repeat</keyword>
<dbReference type="GO" id="GO:0009791">
    <property type="term" value="P:post-embryonic development"/>
    <property type="evidence" value="ECO:0007669"/>
    <property type="project" value="UniProtKB-ARBA"/>
</dbReference>
<evidence type="ECO:0000256" key="7">
    <source>
        <dbReference type="ARBA" id="ARBA00022614"/>
    </source>
</evidence>
<dbReference type="GO" id="GO:0048367">
    <property type="term" value="P:shoot system development"/>
    <property type="evidence" value="ECO:0007669"/>
    <property type="project" value="UniProtKB-ARBA"/>
</dbReference>
<dbReference type="GO" id="GO:0005524">
    <property type="term" value="F:ATP binding"/>
    <property type="evidence" value="ECO:0007669"/>
    <property type="project" value="UniProtKB-KW"/>
</dbReference>
<dbReference type="GO" id="GO:0051707">
    <property type="term" value="P:response to other organism"/>
    <property type="evidence" value="ECO:0007669"/>
    <property type="project" value="UniProtKB-ARBA"/>
</dbReference>
<dbReference type="Gene3D" id="3.80.10.10">
    <property type="entry name" value="Ribonuclease Inhibitor"/>
    <property type="match status" value="4"/>
</dbReference>
<keyword evidence="14" id="KW-0067">ATP-binding</keyword>
<evidence type="ECO:0000256" key="2">
    <source>
        <dbReference type="ARBA" id="ARBA00008684"/>
    </source>
</evidence>
<sequence>MAQFLFSSIVLLFSLSALRLEARARDDQAQFLSLMKKSLSGNLLAGWDLNGSKPVCNFTGVECNSLGSVVKIDVSGWSLSGRFPEDVCTYFPELRVLRLGHNHLHGKFPDSITRCSFLEELNMTSMNLTGPLPDLSPLTSLKLLDLSYNYFTGEFPLSVTNLTNLELLNFNENGGFSFWQLPENFSKLTKLKYMILSTCNIQGRIPESIGNMTALVDLELSGNFFTGKIPAQIGLLKNLRMLELYYNQLVGEIPEELGNLTELVDFDLSVNFLTGEVPRSICSLPKLEVLQLYNNSLTGSIPEVIANSTTLRILSLYDNSLTGQVPKDLGKWSPMNAIDLSENRLSGELPADICNGGKLLYFCALDNMFSGGLPETYGSCLSLLRLRISRNYLQGSIPEGILGLPRVSIIDLGYNNLTGSLAKTIGNAKNLSELLLQRNMIFGILPPEISHAINLVKIDLSNNLLSGPVPSEIGNLRRLNSLVLQKNKLSSSIPDTLSSLKSLNLLDLSSNLLKGNIPESLCDLLPNSMNFSNNLLSGSIPKPFIDGGMLESFSSNPSLCVPKYLSSSDTNFPSCPQTYRKKVNGTWLIGISVGIVIIGALLFLKRWLSKERAVVKHQDTFSSSYDVKSFHRISFDHFEIIEALVDKNIIDHGGSGVVYKIELSSGDIIAIKRLWRQAMKDPSSDDQVVINKELRTEVETLGNIRHKNIIKLYCYFSSLDSNLLVYEYMPKGNLWDSLHRGNILLDWPTRHHIALDVAQGLAYLHHDLLPPIIHRDIKSTNILLDVNNHAKVADFGIAKVLRAQGGKDSTTTVIAGTYGYLAPEYAYSSKATTKCDVYSFGVVLMELITGKKPVEAEFGDSKNIINWVSSKVETKEGVMEVLDKQISASFKDEIIKVLRIAVRCTSKSPALRPTMVEVVRLLLEADPCRLKSCKSLNKPKDTENVTKPPKIT</sequence>
<evidence type="ECO:0000256" key="10">
    <source>
        <dbReference type="ARBA" id="ARBA00022729"/>
    </source>
</evidence>
<dbReference type="GO" id="GO:0048608">
    <property type="term" value="P:reproductive structure development"/>
    <property type="evidence" value="ECO:0007669"/>
    <property type="project" value="UniProtKB-ARBA"/>
</dbReference>
<dbReference type="Pfam" id="PF00560">
    <property type="entry name" value="LRR_1"/>
    <property type="match status" value="4"/>
</dbReference>
<evidence type="ECO:0000256" key="6">
    <source>
        <dbReference type="ARBA" id="ARBA00022553"/>
    </source>
</evidence>
<dbReference type="SMART" id="SM00369">
    <property type="entry name" value="LRR_TYP"/>
    <property type="match status" value="5"/>
</dbReference>
<dbReference type="Gene3D" id="3.30.200.20">
    <property type="entry name" value="Phosphorylase Kinase, domain 1"/>
    <property type="match status" value="1"/>
</dbReference>
<comment type="similarity">
    <text evidence="2">Belongs to the protein kinase superfamily. Ser/Thr protein kinase family.</text>
</comment>
<keyword evidence="12" id="KW-0547">Nucleotide-binding</keyword>
<comment type="subcellular location">
    <subcellularLocation>
        <location evidence="1">Cell membrane</location>
        <topology evidence="1">Single-pass membrane protein</topology>
    </subcellularLocation>
</comment>
<evidence type="ECO:0000256" key="8">
    <source>
        <dbReference type="ARBA" id="ARBA00022679"/>
    </source>
</evidence>
<reference evidence="22" key="1">
    <citation type="journal article" date="2016" name="Nat. Genet.">
        <title>A high-quality carrot genome assembly provides new insights into carotenoid accumulation and asterid genome evolution.</title>
        <authorList>
            <person name="Iorizzo M."/>
            <person name="Ellison S."/>
            <person name="Senalik D."/>
            <person name="Zeng P."/>
            <person name="Satapoomin P."/>
            <person name="Huang J."/>
            <person name="Bowman M."/>
            <person name="Iovene M."/>
            <person name="Sanseverino W."/>
            <person name="Cavagnaro P."/>
            <person name="Yildiz M."/>
            <person name="Macko-Podgorni A."/>
            <person name="Moranska E."/>
            <person name="Grzebelus E."/>
            <person name="Grzebelus D."/>
            <person name="Ashrafi H."/>
            <person name="Zheng Z."/>
            <person name="Cheng S."/>
            <person name="Spooner D."/>
            <person name="Van Deynze A."/>
            <person name="Simon P."/>
        </authorList>
    </citation>
    <scope>NUCLEOTIDE SEQUENCE</scope>
    <source>
        <tissue evidence="22">Leaf</tissue>
    </source>
</reference>
<dbReference type="AlphaFoldDB" id="A0AAF0XH28"/>
<evidence type="ECO:0000256" key="4">
    <source>
        <dbReference type="ARBA" id="ARBA00022475"/>
    </source>
</evidence>
<evidence type="ECO:0000256" key="15">
    <source>
        <dbReference type="ARBA" id="ARBA00022989"/>
    </source>
</evidence>
<feature type="domain" description="Protein kinase" evidence="21">
    <location>
        <begin position="644"/>
        <end position="929"/>
    </location>
</feature>
<dbReference type="GO" id="GO:1905393">
    <property type="term" value="P:plant organ formation"/>
    <property type="evidence" value="ECO:0007669"/>
    <property type="project" value="UniProtKB-ARBA"/>
</dbReference>
<dbReference type="InterPro" id="IPR008271">
    <property type="entry name" value="Ser/Thr_kinase_AS"/>
</dbReference>
<evidence type="ECO:0000256" key="18">
    <source>
        <dbReference type="ARBA" id="ARBA00023180"/>
    </source>
</evidence>
<feature type="chain" id="PRO_5042120306" description="Protein kinase domain-containing protein" evidence="20">
    <location>
        <begin position="25"/>
        <end position="952"/>
    </location>
</feature>
<evidence type="ECO:0000256" key="3">
    <source>
        <dbReference type="ARBA" id="ARBA00022473"/>
    </source>
</evidence>
<evidence type="ECO:0000256" key="20">
    <source>
        <dbReference type="SAM" id="SignalP"/>
    </source>
</evidence>
<name>A0AAF0XH28_DAUCS</name>
<keyword evidence="16 19" id="KW-0472">Membrane</keyword>
<evidence type="ECO:0000256" key="12">
    <source>
        <dbReference type="ARBA" id="ARBA00022741"/>
    </source>
</evidence>
<dbReference type="InterPro" id="IPR011009">
    <property type="entry name" value="Kinase-like_dom_sf"/>
</dbReference>
<keyword evidence="10 20" id="KW-0732">Signal</keyword>
<dbReference type="GO" id="GO:0033612">
    <property type="term" value="F:receptor serine/threonine kinase binding"/>
    <property type="evidence" value="ECO:0007669"/>
    <property type="project" value="TreeGrafter"/>
</dbReference>
<dbReference type="GO" id="GO:0006952">
    <property type="term" value="P:defense response"/>
    <property type="evidence" value="ECO:0007669"/>
    <property type="project" value="UniProtKB-ARBA"/>
</dbReference>
<reference evidence="22" key="2">
    <citation type="submission" date="2022-03" db="EMBL/GenBank/DDBJ databases">
        <title>Draft title - Genomic analysis of global carrot germplasm unveils the trajectory of domestication and the origin of high carotenoid orange carrot.</title>
        <authorList>
            <person name="Iorizzo M."/>
            <person name="Ellison S."/>
            <person name="Senalik D."/>
            <person name="Macko-Podgorni A."/>
            <person name="Grzebelus D."/>
            <person name="Bostan H."/>
            <person name="Rolling W."/>
            <person name="Curaba J."/>
            <person name="Simon P."/>
        </authorList>
    </citation>
    <scope>NUCLEOTIDE SEQUENCE</scope>
    <source>
        <tissue evidence="22">Leaf</tissue>
    </source>
</reference>
<evidence type="ECO:0000313" key="22">
    <source>
        <dbReference type="EMBL" id="WOH07002.1"/>
    </source>
</evidence>
<evidence type="ECO:0000259" key="21">
    <source>
        <dbReference type="PROSITE" id="PS50011"/>
    </source>
</evidence>
<evidence type="ECO:0000256" key="17">
    <source>
        <dbReference type="ARBA" id="ARBA00023170"/>
    </source>
</evidence>
<dbReference type="PANTHER" id="PTHR48056:SF81">
    <property type="entry name" value="RECEPTOR PROTEIN-TYROSINE KINASE CEPR1"/>
    <property type="match status" value="1"/>
</dbReference>
<dbReference type="FunFam" id="1.10.510.10:FF:000632">
    <property type="entry name" value="leucine-rich repeat receptor-like protein kinase TDR"/>
    <property type="match status" value="1"/>
</dbReference>
<dbReference type="FunFam" id="3.80.10.10:FF:000228">
    <property type="entry name" value="Leucine-rich repeat receptor-like serine/threonine-protein kinase BAM1"/>
    <property type="match status" value="1"/>
</dbReference>
<dbReference type="Pfam" id="PF08263">
    <property type="entry name" value="LRRNT_2"/>
    <property type="match status" value="1"/>
</dbReference>
<keyword evidence="3" id="KW-0217">Developmental protein</keyword>
<dbReference type="Proteomes" id="UP000077755">
    <property type="component" value="Chromosome 6"/>
</dbReference>
<dbReference type="KEGG" id="dcr:108224603"/>
<evidence type="ECO:0000256" key="13">
    <source>
        <dbReference type="ARBA" id="ARBA00022777"/>
    </source>
</evidence>
<dbReference type="EMBL" id="CP093348">
    <property type="protein sequence ID" value="WOH07002.1"/>
    <property type="molecule type" value="Genomic_DNA"/>
</dbReference>
<dbReference type="GO" id="GO:0005886">
    <property type="term" value="C:plasma membrane"/>
    <property type="evidence" value="ECO:0007669"/>
    <property type="project" value="UniProtKB-SubCell"/>
</dbReference>
<dbReference type="SUPFAM" id="SSF52047">
    <property type="entry name" value="RNI-like"/>
    <property type="match status" value="1"/>
</dbReference>
<evidence type="ECO:0000256" key="19">
    <source>
        <dbReference type="SAM" id="Phobius"/>
    </source>
</evidence>
<accession>A0AAF0XH28</accession>
<dbReference type="InterPro" id="IPR000719">
    <property type="entry name" value="Prot_kinase_dom"/>
</dbReference>
<dbReference type="SUPFAM" id="SSF52058">
    <property type="entry name" value="L domain-like"/>
    <property type="match status" value="1"/>
</dbReference>
<dbReference type="InterPro" id="IPR001611">
    <property type="entry name" value="Leu-rich_rpt"/>
</dbReference>
<keyword evidence="11" id="KW-0677">Repeat</keyword>
<dbReference type="InterPro" id="IPR003591">
    <property type="entry name" value="Leu-rich_rpt_typical-subtyp"/>
</dbReference>
<dbReference type="InterPro" id="IPR032675">
    <property type="entry name" value="LRR_dom_sf"/>
</dbReference>
<gene>
    <name evidence="22" type="ORF">DCAR_0626431</name>
</gene>
<dbReference type="FunFam" id="3.80.10.10:FF:000515">
    <property type="entry name" value="Leucine-rich repeat receptor-like protein kinase"/>
    <property type="match status" value="1"/>
</dbReference>
<dbReference type="SMART" id="SM00220">
    <property type="entry name" value="S_TKc"/>
    <property type="match status" value="1"/>
</dbReference>
<dbReference type="Pfam" id="PF00069">
    <property type="entry name" value="Pkinase"/>
    <property type="match status" value="1"/>
</dbReference>
<dbReference type="SUPFAM" id="SSF56112">
    <property type="entry name" value="Protein kinase-like (PK-like)"/>
    <property type="match status" value="1"/>
</dbReference>
<dbReference type="Gene3D" id="1.10.510.10">
    <property type="entry name" value="Transferase(Phosphotransferase) domain 1"/>
    <property type="match status" value="1"/>
</dbReference>
<dbReference type="PROSITE" id="PS00108">
    <property type="entry name" value="PROTEIN_KINASE_ST"/>
    <property type="match status" value="1"/>
</dbReference>
<dbReference type="InterPro" id="IPR050647">
    <property type="entry name" value="Plant_LRR-RLKs"/>
</dbReference>
<dbReference type="GO" id="GO:0004674">
    <property type="term" value="F:protein serine/threonine kinase activity"/>
    <property type="evidence" value="ECO:0007669"/>
    <property type="project" value="UniProtKB-KW"/>
</dbReference>
<keyword evidence="23" id="KW-1185">Reference proteome</keyword>
<keyword evidence="4" id="KW-1003">Cell membrane</keyword>
<evidence type="ECO:0000256" key="1">
    <source>
        <dbReference type="ARBA" id="ARBA00004162"/>
    </source>
</evidence>
<dbReference type="PANTHER" id="PTHR48056">
    <property type="entry name" value="LRR RECEPTOR-LIKE SERINE/THREONINE-PROTEIN KINASE-RELATED"/>
    <property type="match status" value="1"/>
</dbReference>
<evidence type="ECO:0000256" key="16">
    <source>
        <dbReference type="ARBA" id="ARBA00023136"/>
    </source>
</evidence>
<proteinExistence type="inferred from homology"/>
<organism evidence="22 23">
    <name type="scientific">Daucus carota subsp. sativus</name>
    <name type="common">Carrot</name>
    <dbReference type="NCBI Taxonomy" id="79200"/>
    <lineage>
        <taxon>Eukaryota</taxon>
        <taxon>Viridiplantae</taxon>
        <taxon>Streptophyta</taxon>
        <taxon>Embryophyta</taxon>
        <taxon>Tracheophyta</taxon>
        <taxon>Spermatophyta</taxon>
        <taxon>Magnoliopsida</taxon>
        <taxon>eudicotyledons</taxon>
        <taxon>Gunneridae</taxon>
        <taxon>Pentapetalae</taxon>
        <taxon>asterids</taxon>
        <taxon>campanulids</taxon>
        <taxon>Apiales</taxon>
        <taxon>Apiaceae</taxon>
        <taxon>Apioideae</taxon>
        <taxon>Scandiceae</taxon>
        <taxon>Daucinae</taxon>
        <taxon>Daucus</taxon>
        <taxon>Daucus sect. Daucus</taxon>
    </lineage>
</organism>